<keyword evidence="1" id="KW-0812">Transmembrane</keyword>
<gene>
    <name evidence="2" type="ORF">BXY41_101518</name>
</gene>
<keyword evidence="3" id="KW-1185">Reference proteome</keyword>
<dbReference type="EMBL" id="PTJA01000001">
    <property type="protein sequence ID" value="PPK83454.1"/>
    <property type="molecule type" value="Genomic_DNA"/>
</dbReference>
<feature type="transmembrane region" description="Helical" evidence="1">
    <location>
        <begin position="424"/>
        <end position="443"/>
    </location>
</feature>
<evidence type="ECO:0000256" key="1">
    <source>
        <dbReference type="SAM" id="Phobius"/>
    </source>
</evidence>
<accession>A0A2S6HZ75</accession>
<sequence>MNNRKDKGPVPYINFFIKLLQGVRKKIGKINSIMEGKYSPALLASGVTAIAALITIIILFLPNYLGVANDGTTDGIMKSAGFYYMNKDSDTNYGDYFIKTYTEVASGEEVQGNVWNSQLIFFRAAKALDQLFTRDSIFDIRFLALIYFLLYLPALYLIIRQSCERVKTFSEGALIAGVGLIIFSDVGYMTYFNSFYPEAIWFLAILYCVGGYMSFQKKRSGYKDLSALFLIVISGSIMVSSRRQCAVMGFILAISMIRLVTVRRSFIWGGVCIASAFLLSMLSFVCILGYPSDFNETSKLHAMTRGVLFSSADPAKTLTEFNIDPSYELLADASAYDYLPFVRSGDSSLYHGFMDQYTIPDIGIYYLRHPDSLIGMIDVSIKQGMDMRRSNCGNYEKEAGFPKKAKSLFWSLWSSFKELSAPKTVGYLILLTFAVIILFYKGYSLRRVEDRRNTVFLDMLIMVLAFLLSQSILVIVNSGDAEMAQRLFLVGLSIDIMTYCVFGELLHKLRIV</sequence>
<dbReference type="RefSeq" id="WP_104434247.1">
    <property type="nucleotide sequence ID" value="NZ_PTJA01000001.1"/>
</dbReference>
<feature type="transmembrane region" description="Helical" evidence="1">
    <location>
        <begin position="41"/>
        <end position="61"/>
    </location>
</feature>
<dbReference type="AlphaFoldDB" id="A0A2S6HZ75"/>
<feature type="transmembrane region" description="Helical" evidence="1">
    <location>
        <begin position="195"/>
        <end position="215"/>
    </location>
</feature>
<evidence type="ECO:0000313" key="2">
    <source>
        <dbReference type="EMBL" id="PPK83454.1"/>
    </source>
</evidence>
<evidence type="ECO:0000313" key="3">
    <source>
        <dbReference type="Proteomes" id="UP000237749"/>
    </source>
</evidence>
<keyword evidence="1" id="KW-1133">Transmembrane helix</keyword>
<reference evidence="2 3" key="1">
    <citation type="submission" date="2018-02" db="EMBL/GenBank/DDBJ databases">
        <title>Genomic Encyclopedia of Archaeal and Bacterial Type Strains, Phase II (KMG-II): from individual species to whole genera.</title>
        <authorList>
            <person name="Goeker M."/>
        </authorList>
    </citation>
    <scope>NUCLEOTIDE SEQUENCE [LARGE SCALE GENOMIC DNA]</scope>
    <source>
        <strain evidence="2 3">DSM 3808</strain>
    </source>
</reference>
<feature type="transmembrane region" description="Helical" evidence="1">
    <location>
        <begin position="455"/>
        <end position="475"/>
    </location>
</feature>
<dbReference type="OrthoDB" id="3504821at2"/>
<feature type="transmembrane region" description="Helical" evidence="1">
    <location>
        <begin position="140"/>
        <end position="159"/>
    </location>
</feature>
<feature type="transmembrane region" description="Helical" evidence="1">
    <location>
        <begin position="266"/>
        <end position="290"/>
    </location>
</feature>
<organism evidence="2 3">
    <name type="scientific">Lacrimispora xylanisolvens</name>
    <dbReference type="NCBI Taxonomy" id="384636"/>
    <lineage>
        <taxon>Bacteria</taxon>
        <taxon>Bacillati</taxon>
        <taxon>Bacillota</taxon>
        <taxon>Clostridia</taxon>
        <taxon>Lachnospirales</taxon>
        <taxon>Lachnospiraceae</taxon>
        <taxon>Lacrimispora</taxon>
    </lineage>
</organism>
<protein>
    <recommendedName>
        <fullName evidence="4">Dolichyl-phosphate-mannose-protein mannosyltransferase</fullName>
    </recommendedName>
</protein>
<feature type="transmembrane region" description="Helical" evidence="1">
    <location>
        <begin position="487"/>
        <end position="506"/>
    </location>
</feature>
<feature type="transmembrane region" description="Helical" evidence="1">
    <location>
        <begin position="171"/>
        <end position="189"/>
    </location>
</feature>
<name>A0A2S6HZ75_9FIRM</name>
<comment type="caution">
    <text evidence="2">The sequence shown here is derived from an EMBL/GenBank/DDBJ whole genome shotgun (WGS) entry which is preliminary data.</text>
</comment>
<proteinExistence type="predicted"/>
<dbReference type="Proteomes" id="UP000237749">
    <property type="component" value="Unassembled WGS sequence"/>
</dbReference>
<keyword evidence="1" id="KW-0472">Membrane</keyword>
<evidence type="ECO:0008006" key="4">
    <source>
        <dbReference type="Google" id="ProtNLM"/>
    </source>
</evidence>